<evidence type="ECO:0000259" key="1">
    <source>
        <dbReference type="Pfam" id="PF13088"/>
    </source>
</evidence>
<organism evidence="2 3">
    <name type="scientific">Helicobacter cinaedi</name>
    <dbReference type="NCBI Taxonomy" id="213"/>
    <lineage>
        <taxon>Bacteria</taxon>
        <taxon>Pseudomonadati</taxon>
        <taxon>Campylobacterota</taxon>
        <taxon>Epsilonproteobacteria</taxon>
        <taxon>Campylobacterales</taxon>
        <taxon>Helicobacteraceae</taxon>
        <taxon>Helicobacter</taxon>
    </lineage>
</organism>
<name>A0A377JSB9_9HELI</name>
<dbReference type="InterPro" id="IPR011040">
    <property type="entry name" value="Sialidase"/>
</dbReference>
<protein>
    <submittedName>
        <fullName evidence="2">BNR/Asp-box repeat-containing protein</fullName>
    </submittedName>
</protein>
<gene>
    <name evidence="2" type="ORF">NCTC12219_00751</name>
</gene>
<dbReference type="PANTHER" id="PTHR43752">
    <property type="entry name" value="BNR/ASP-BOX REPEAT FAMILY PROTEIN"/>
    <property type="match status" value="1"/>
</dbReference>
<dbReference type="PANTHER" id="PTHR43752:SF2">
    <property type="entry name" value="BNR_ASP-BOX REPEAT FAMILY PROTEIN"/>
    <property type="match status" value="1"/>
</dbReference>
<dbReference type="AlphaFoldDB" id="A0A377JSB9"/>
<evidence type="ECO:0000313" key="2">
    <source>
        <dbReference type="EMBL" id="STP10870.1"/>
    </source>
</evidence>
<reference evidence="2 3" key="1">
    <citation type="submission" date="2018-06" db="EMBL/GenBank/DDBJ databases">
        <authorList>
            <consortium name="Pathogen Informatics"/>
            <person name="Doyle S."/>
        </authorList>
    </citation>
    <scope>NUCLEOTIDE SEQUENCE [LARGE SCALE GENOMIC DNA]</scope>
    <source>
        <strain evidence="2 3">NCTC12219</strain>
    </source>
</reference>
<feature type="domain" description="Sialidase" evidence="1">
    <location>
        <begin position="90"/>
        <end position="387"/>
    </location>
</feature>
<sequence length="425" mass="48064">MLGKGSVSFIGVLLLCAWWCIATDESPKTTLDLSKHTLVSAPIFSKDSKRESLATSSHALDSITYFDIPNTQISAHASAITNVSSVSDRDFMLLYFAGSREGARDVGIYQSFFTFESHNKATHNKNIESKILGTWSEPHRLLDAQKLSQLSGKFIKKLGNPIVFVDRQNRVHLFVVGVSLGGWATSKIYWLRLDSTLSNLSFVKELHLSPFFNFSHLVRTPPMLKEDSGFILPIYHELANKYPLLLDFSPTLQLDSITKPLELHSQLQPSFIPLDSHTAFGVYRNHKAYNNVLFTSLCDEICQSPKPSNLQSFDFSSVLFRSLDSTYLLHNQTQRENGNKREELWIMNLHQKSLDSESVSFEPVLKLDTLLDNEVSYPSAAESSEYVAVAYTYGRLHIRVAFVPKAMLKKYATHSTYYQTQGEQK</sequence>
<dbReference type="Pfam" id="PF13088">
    <property type="entry name" value="BNR_2"/>
    <property type="match status" value="1"/>
</dbReference>
<dbReference type="EMBL" id="UGHX01000001">
    <property type="protein sequence ID" value="STP10870.1"/>
    <property type="molecule type" value="Genomic_DNA"/>
</dbReference>
<dbReference type="RefSeq" id="WP_115721611.1">
    <property type="nucleotide sequence ID" value="NZ_UGHX01000001.1"/>
</dbReference>
<evidence type="ECO:0000313" key="3">
    <source>
        <dbReference type="Proteomes" id="UP000255103"/>
    </source>
</evidence>
<dbReference type="Proteomes" id="UP000255103">
    <property type="component" value="Unassembled WGS sequence"/>
</dbReference>
<proteinExistence type="predicted"/>
<accession>A0A377JSB9</accession>